<proteinExistence type="inferred from homology"/>
<dbReference type="InterPro" id="IPR053876">
    <property type="entry name" value="Phage_int_M"/>
</dbReference>
<dbReference type="InterPro" id="IPR050808">
    <property type="entry name" value="Phage_Integrase"/>
</dbReference>
<protein>
    <submittedName>
        <fullName evidence="8">Integrase family protein</fullName>
    </submittedName>
</protein>
<dbReference type="Gene3D" id="1.10.443.10">
    <property type="entry name" value="Intergrase catalytic core"/>
    <property type="match status" value="1"/>
</dbReference>
<accession>A0A7U3YJB8</accession>
<evidence type="ECO:0000256" key="3">
    <source>
        <dbReference type="ARBA" id="ARBA00023125"/>
    </source>
</evidence>
<keyword evidence="4" id="KW-0233">DNA recombination</keyword>
<dbReference type="GO" id="GO:0015074">
    <property type="term" value="P:DNA integration"/>
    <property type="evidence" value="ECO:0007669"/>
    <property type="project" value="UniProtKB-KW"/>
</dbReference>
<dbReference type="KEGG" id="dpr:Despr_0274"/>
<dbReference type="InterPro" id="IPR025166">
    <property type="entry name" value="Integrase_DNA_bind_dom"/>
</dbReference>
<gene>
    <name evidence="8" type="ordered locus">Despr_0274</name>
</gene>
<evidence type="ECO:0000313" key="9">
    <source>
        <dbReference type="Proteomes" id="UP000006365"/>
    </source>
</evidence>
<dbReference type="EMBL" id="CP002364">
    <property type="protein sequence ID" value="ADW16458.1"/>
    <property type="molecule type" value="Genomic_DNA"/>
</dbReference>
<evidence type="ECO:0000256" key="2">
    <source>
        <dbReference type="ARBA" id="ARBA00022908"/>
    </source>
</evidence>
<dbReference type="InterPro" id="IPR002104">
    <property type="entry name" value="Integrase_catalytic"/>
</dbReference>
<dbReference type="PROSITE" id="PS51900">
    <property type="entry name" value="CB"/>
    <property type="match status" value="1"/>
</dbReference>
<dbReference type="CDD" id="cd00801">
    <property type="entry name" value="INT_P4_C"/>
    <property type="match status" value="1"/>
</dbReference>
<dbReference type="PANTHER" id="PTHR30629:SF2">
    <property type="entry name" value="PROPHAGE INTEGRASE INTS-RELATED"/>
    <property type="match status" value="1"/>
</dbReference>
<keyword evidence="2" id="KW-0229">DNA integration</keyword>
<feature type="domain" description="Core-binding (CB)" evidence="7">
    <location>
        <begin position="94"/>
        <end position="175"/>
    </location>
</feature>
<dbReference type="GO" id="GO:0003677">
    <property type="term" value="F:DNA binding"/>
    <property type="evidence" value="ECO:0007669"/>
    <property type="project" value="UniProtKB-UniRule"/>
</dbReference>
<reference evidence="8 9" key="1">
    <citation type="journal article" date="2011" name="Stand. Genomic Sci.">
        <title>Complete genome sequence of Desulfobulbus propionicus type strain (1pr3).</title>
        <authorList>
            <person name="Pagani I."/>
            <person name="Lapidus A."/>
            <person name="Nolan M."/>
            <person name="Lucas S."/>
            <person name="Hammon N."/>
            <person name="Deshpande S."/>
            <person name="Cheng J.F."/>
            <person name="Chertkov O."/>
            <person name="Davenport K."/>
            <person name="Tapia R."/>
            <person name="Han C."/>
            <person name="Goodwin L."/>
            <person name="Pitluck S."/>
            <person name="Liolios K."/>
            <person name="Mavromatis K."/>
            <person name="Ivanova N."/>
            <person name="Mikhailova N."/>
            <person name="Pati A."/>
            <person name="Chen A."/>
            <person name="Palaniappan K."/>
            <person name="Land M."/>
            <person name="Hauser L."/>
            <person name="Chang Y.J."/>
            <person name="Jeffries C.D."/>
            <person name="Detter J.C."/>
            <person name="Brambilla E."/>
            <person name="Kannan K.P."/>
            <person name="Djao O.D."/>
            <person name="Rohde M."/>
            <person name="Pukall R."/>
            <person name="Spring S."/>
            <person name="Goker M."/>
            <person name="Sikorski J."/>
            <person name="Woyke T."/>
            <person name="Bristow J."/>
            <person name="Eisen J.A."/>
            <person name="Markowitz V."/>
            <person name="Hugenholtz P."/>
            <person name="Kyrpides N.C."/>
            <person name="Klenk H.P."/>
        </authorList>
    </citation>
    <scope>NUCLEOTIDE SEQUENCE [LARGE SCALE GENOMIC DNA]</scope>
    <source>
        <strain evidence="9">ATCC 33891 / DSM 2032 / 1pr3</strain>
    </source>
</reference>
<evidence type="ECO:0000259" key="7">
    <source>
        <dbReference type="PROSITE" id="PS51900"/>
    </source>
</evidence>
<dbReference type="InterPro" id="IPR013762">
    <property type="entry name" value="Integrase-like_cat_sf"/>
</dbReference>
<organism evidence="8 9">
    <name type="scientific">Desulfobulbus propionicus (strain ATCC 33891 / DSM 2032 / VKM B-1956 / 1pr3)</name>
    <dbReference type="NCBI Taxonomy" id="577650"/>
    <lineage>
        <taxon>Bacteria</taxon>
        <taxon>Pseudomonadati</taxon>
        <taxon>Thermodesulfobacteriota</taxon>
        <taxon>Desulfobulbia</taxon>
        <taxon>Desulfobulbales</taxon>
        <taxon>Desulfobulbaceae</taxon>
        <taxon>Desulfobulbus</taxon>
    </lineage>
</organism>
<dbReference type="RefSeq" id="WP_015723006.1">
    <property type="nucleotide sequence ID" value="NC_014972.1"/>
</dbReference>
<dbReference type="Proteomes" id="UP000006365">
    <property type="component" value="Chromosome"/>
</dbReference>
<dbReference type="AlphaFoldDB" id="A0A7U3YJB8"/>
<name>A0A7U3YJB8_DESPD</name>
<comment type="similarity">
    <text evidence="1">Belongs to the 'phage' integrase family.</text>
</comment>
<evidence type="ECO:0000259" key="6">
    <source>
        <dbReference type="PROSITE" id="PS51898"/>
    </source>
</evidence>
<dbReference type="Pfam" id="PF13356">
    <property type="entry name" value="Arm-DNA-bind_3"/>
    <property type="match status" value="1"/>
</dbReference>
<dbReference type="Pfam" id="PF22022">
    <property type="entry name" value="Phage_int_M"/>
    <property type="match status" value="1"/>
</dbReference>
<dbReference type="Gene3D" id="1.10.150.130">
    <property type="match status" value="1"/>
</dbReference>
<evidence type="ECO:0000256" key="4">
    <source>
        <dbReference type="ARBA" id="ARBA00023172"/>
    </source>
</evidence>
<evidence type="ECO:0000256" key="1">
    <source>
        <dbReference type="ARBA" id="ARBA00008857"/>
    </source>
</evidence>
<evidence type="ECO:0000313" key="8">
    <source>
        <dbReference type="EMBL" id="ADW16458.1"/>
    </source>
</evidence>
<dbReference type="GO" id="GO:0006310">
    <property type="term" value="P:DNA recombination"/>
    <property type="evidence" value="ECO:0007669"/>
    <property type="project" value="UniProtKB-KW"/>
</dbReference>
<dbReference type="InterPro" id="IPR011010">
    <property type="entry name" value="DNA_brk_join_enz"/>
</dbReference>
<dbReference type="Pfam" id="PF00589">
    <property type="entry name" value="Phage_integrase"/>
    <property type="match status" value="1"/>
</dbReference>
<keyword evidence="9" id="KW-1185">Reference proteome</keyword>
<feature type="domain" description="Tyr recombinase" evidence="6">
    <location>
        <begin position="198"/>
        <end position="390"/>
    </location>
</feature>
<dbReference type="InterPro" id="IPR038488">
    <property type="entry name" value="Integrase_DNA-bd_sf"/>
</dbReference>
<dbReference type="PROSITE" id="PS51898">
    <property type="entry name" value="TYR_RECOMBINASE"/>
    <property type="match status" value="1"/>
</dbReference>
<dbReference type="InterPro" id="IPR010998">
    <property type="entry name" value="Integrase_recombinase_N"/>
</dbReference>
<dbReference type="PANTHER" id="PTHR30629">
    <property type="entry name" value="PROPHAGE INTEGRASE"/>
    <property type="match status" value="1"/>
</dbReference>
<evidence type="ECO:0000256" key="5">
    <source>
        <dbReference type="PROSITE-ProRule" id="PRU01248"/>
    </source>
</evidence>
<keyword evidence="3 5" id="KW-0238">DNA-binding</keyword>
<sequence>MLVDTAIKNAKPKEQPYKLTDGKGLYLLVKSTGKYFRFNYRFQDKQKTLALGVYPDVSLAGARERLAEARKLIADGIDPGEQRKMDKEAATNLNSVEAVAREWFLKNKHTWTDNHARDIITRLEANVFPWLGRTPIADVTAPMLLAVLRRIEDRGAIETAHRIKQMCGQVFRYAVATGRAERDPSADLRGALPPPPSKSMATITDPKGVSALLRAIRGYKGEIITRCALRLAPLTFVRPGELRHAEWADIDLDRAEWKIPPEKRKLKKALKAIPQNFHFVPLSRQALAVLRELQPLTGEGRYVFPSLRTGERPMSENTVNAALRRMGYAKDEMTGHGFRAMASTLLHEQGWPSDVIERQLAHKERNSVKAAYNYAQHIPERRKMMQAWADYLDALEKGADIIPIFAAAG</sequence>
<dbReference type="InterPro" id="IPR044068">
    <property type="entry name" value="CB"/>
</dbReference>
<dbReference type="SUPFAM" id="SSF56349">
    <property type="entry name" value="DNA breaking-rejoining enzymes"/>
    <property type="match status" value="1"/>
</dbReference>
<dbReference type="Gene3D" id="3.30.160.390">
    <property type="entry name" value="Integrase, DNA-binding domain"/>
    <property type="match status" value="1"/>
</dbReference>